<dbReference type="EMBL" id="JACAZI010000011">
    <property type="protein sequence ID" value="KAF7348474.1"/>
    <property type="molecule type" value="Genomic_DNA"/>
</dbReference>
<evidence type="ECO:0000256" key="2">
    <source>
        <dbReference type="SAM" id="Phobius"/>
    </source>
</evidence>
<gene>
    <name evidence="3" type="ORF">MVEN_01364700</name>
</gene>
<keyword evidence="4" id="KW-1185">Reference proteome</keyword>
<proteinExistence type="predicted"/>
<feature type="transmembrane region" description="Helical" evidence="2">
    <location>
        <begin position="216"/>
        <end position="235"/>
    </location>
</feature>
<comment type="caution">
    <text evidence="3">The sequence shown here is derived from an EMBL/GenBank/DDBJ whole genome shotgun (WGS) entry which is preliminary data.</text>
</comment>
<dbReference type="Proteomes" id="UP000620124">
    <property type="component" value="Unassembled WGS sequence"/>
</dbReference>
<keyword evidence="2" id="KW-0812">Transmembrane</keyword>
<organism evidence="3 4">
    <name type="scientific">Mycena venus</name>
    <dbReference type="NCBI Taxonomy" id="2733690"/>
    <lineage>
        <taxon>Eukaryota</taxon>
        <taxon>Fungi</taxon>
        <taxon>Dikarya</taxon>
        <taxon>Basidiomycota</taxon>
        <taxon>Agaricomycotina</taxon>
        <taxon>Agaricomycetes</taxon>
        <taxon>Agaricomycetidae</taxon>
        <taxon>Agaricales</taxon>
        <taxon>Marasmiineae</taxon>
        <taxon>Mycenaceae</taxon>
        <taxon>Mycena</taxon>
    </lineage>
</organism>
<feature type="transmembrane region" description="Helical" evidence="2">
    <location>
        <begin position="309"/>
        <end position="330"/>
    </location>
</feature>
<sequence>MTGLRGGTAVQLPTLVNPPFSAAVTGAQPPTLVDPPSSAVLNPPPPLPSTSGVPSFSPPPPPSSSSSPLCLTPQHSILLPPTSPSSTTIVHFPSPLAFLSTPLSTSTDPSLDSSNSTFKFATLSTASLSGPTHFIAASDPPLPPPTLPTYTPESHPSASASSSNIDAETLELYGHYIAQDAVGIIWQTILISTYGIFFGIAVYSTFRKGFKSHSSVVILCVIASLYASSLSLWALNTTVWLQTEHTVLMNHPNIPLPDRTALVNDNIVRFNIPGESLYLFNMVIADSVVIWRAWVLYPRTLWVVSIPCLMLLISSIFGIIEVTCLIGARYDYQAYLPDGGRVCSHANVSWAFSLATNATCTLLIGYKAWQHRRSMKSLNITIQSSKMSADKVLSILVESGFIYCLFWLTQIITFVNIDRQKPAIYVWEIFFPHGGPDLWHIPHTHHRHHES</sequence>
<feature type="transmembrane region" description="Helical" evidence="2">
    <location>
        <begin position="392"/>
        <end position="415"/>
    </location>
</feature>
<keyword evidence="2" id="KW-0472">Membrane</keyword>
<feature type="transmembrane region" description="Helical" evidence="2">
    <location>
        <begin position="350"/>
        <end position="369"/>
    </location>
</feature>
<evidence type="ECO:0000313" key="3">
    <source>
        <dbReference type="EMBL" id="KAF7348474.1"/>
    </source>
</evidence>
<feature type="region of interest" description="Disordered" evidence="1">
    <location>
        <begin position="1"/>
        <end position="82"/>
    </location>
</feature>
<dbReference type="AlphaFoldDB" id="A0A8H7CSA8"/>
<name>A0A8H7CSA8_9AGAR</name>
<evidence type="ECO:0000256" key="1">
    <source>
        <dbReference type="SAM" id="MobiDB-lite"/>
    </source>
</evidence>
<dbReference type="OrthoDB" id="2744793at2759"/>
<feature type="transmembrane region" description="Helical" evidence="2">
    <location>
        <begin position="278"/>
        <end position="297"/>
    </location>
</feature>
<reference evidence="3" key="1">
    <citation type="submission" date="2020-05" db="EMBL/GenBank/DDBJ databases">
        <title>Mycena genomes resolve the evolution of fungal bioluminescence.</title>
        <authorList>
            <person name="Tsai I.J."/>
        </authorList>
    </citation>
    <scope>NUCLEOTIDE SEQUENCE</scope>
    <source>
        <strain evidence="3">CCC161011</strain>
    </source>
</reference>
<evidence type="ECO:0000313" key="4">
    <source>
        <dbReference type="Proteomes" id="UP000620124"/>
    </source>
</evidence>
<accession>A0A8H7CSA8</accession>
<feature type="transmembrane region" description="Helical" evidence="2">
    <location>
        <begin position="184"/>
        <end position="204"/>
    </location>
</feature>
<protein>
    <submittedName>
        <fullName evidence="3">Uncharacterized protein</fullName>
    </submittedName>
</protein>
<keyword evidence="2" id="KW-1133">Transmembrane helix</keyword>